<name>A0A8R2NQG2_ACYPI</name>
<dbReference type="GO" id="GO:0009791">
    <property type="term" value="P:post-embryonic development"/>
    <property type="evidence" value="ECO:0007669"/>
    <property type="project" value="UniProtKB-ARBA"/>
</dbReference>
<reference evidence="13" key="1">
    <citation type="submission" date="2010-06" db="EMBL/GenBank/DDBJ databases">
        <authorList>
            <person name="Jiang H."/>
            <person name="Abraham K."/>
            <person name="Ali S."/>
            <person name="Alsbrooks S.L."/>
            <person name="Anim B.N."/>
            <person name="Anosike U.S."/>
            <person name="Attaway T."/>
            <person name="Bandaranaike D.P."/>
            <person name="Battles P.K."/>
            <person name="Bell S.N."/>
            <person name="Bell A.V."/>
            <person name="Beltran B."/>
            <person name="Bickham C."/>
            <person name="Bustamante Y."/>
            <person name="Caleb T."/>
            <person name="Canada A."/>
            <person name="Cardenas V."/>
            <person name="Carter K."/>
            <person name="Chacko J."/>
            <person name="Chandrabose M.N."/>
            <person name="Chavez D."/>
            <person name="Chavez A."/>
            <person name="Chen L."/>
            <person name="Chu H.-S."/>
            <person name="Claassen K.J."/>
            <person name="Cockrell R."/>
            <person name="Collins M."/>
            <person name="Cooper J.A."/>
            <person name="Cree A."/>
            <person name="Curry S.M."/>
            <person name="Da Y."/>
            <person name="Dao M.D."/>
            <person name="Das B."/>
            <person name="Davila M.-L."/>
            <person name="Davy-Carroll L."/>
            <person name="Denson S."/>
            <person name="Dinh H."/>
            <person name="Ebong V.E."/>
            <person name="Edwards J.R."/>
            <person name="Egan A."/>
            <person name="El-Daye J."/>
            <person name="Escobedo L."/>
            <person name="Fernandez S."/>
            <person name="Fernando P.R."/>
            <person name="Flagg N."/>
            <person name="Forbes L.D."/>
            <person name="Fowler R.G."/>
            <person name="Fu Q."/>
            <person name="Gabisi R.A."/>
            <person name="Ganer J."/>
            <person name="Garbino Pronczuk A."/>
            <person name="Garcia R.M."/>
            <person name="Garner T."/>
            <person name="Garrett T.E."/>
            <person name="Gonzalez D.A."/>
            <person name="Hamid H."/>
            <person name="Hawkins E.S."/>
            <person name="Hirani K."/>
            <person name="Hogues M.E."/>
            <person name="Hollins B."/>
            <person name="Hsiao C.-H."/>
            <person name="Jabil R."/>
            <person name="James M.L."/>
            <person name="Jhangiani S.N."/>
            <person name="Johnson B."/>
            <person name="Johnson Q."/>
            <person name="Joshi V."/>
            <person name="Kalu J.B."/>
            <person name="Kam C."/>
            <person name="Kashfia A."/>
            <person name="Keebler J."/>
            <person name="Kisamo H."/>
            <person name="Kovar C.L."/>
            <person name="Lago L.A."/>
            <person name="Lai C.-Y."/>
            <person name="Laidlaw J."/>
            <person name="Lara F."/>
            <person name="Le T.-K."/>
            <person name="Lee S.L."/>
            <person name="Legall F.H."/>
            <person name="Lemon S.J."/>
            <person name="Lewis L.R."/>
            <person name="Li B."/>
            <person name="Liu Y."/>
            <person name="Liu Y.-S."/>
            <person name="Lopez J."/>
            <person name="Lozado R.J."/>
            <person name="Lu J."/>
            <person name="Madu R.C."/>
            <person name="Maheshwari M."/>
            <person name="Maheshwari R."/>
            <person name="Malloy K."/>
            <person name="Martinez E."/>
            <person name="Mathew T."/>
            <person name="Mercado I.C."/>
            <person name="Mercado C."/>
            <person name="Meyer B."/>
            <person name="Montgomery K."/>
            <person name="Morgan M.B."/>
            <person name="Munidasa M."/>
            <person name="Nazareth L.V."/>
            <person name="Nelson J."/>
            <person name="Ng B.M."/>
            <person name="Nguyen N.B."/>
            <person name="Nguyen P.Q."/>
            <person name="Nguyen T."/>
            <person name="Obregon M."/>
            <person name="Okwuonu G.O."/>
            <person name="Onwere C.G."/>
            <person name="Orozco G."/>
            <person name="Parra A."/>
            <person name="Patel S."/>
            <person name="Patil S."/>
            <person name="Perez A."/>
            <person name="Perez Y."/>
            <person name="Pham C."/>
            <person name="Primus E.L."/>
            <person name="Pu L.-L."/>
            <person name="Puazo M."/>
            <person name="Qin X."/>
            <person name="Quiroz J.B."/>
            <person name="Reese J."/>
            <person name="Richards S."/>
            <person name="Rives C.M."/>
            <person name="Robberts R."/>
            <person name="Ruiz S.J."/>
            <person name="Ruiz M.J."/>
            <person name="Santibanez J."/>
            <person name="Schneider B.W."/>
            <person name="Sisson I."/>
            <person name="Smith M."/>
            <person name="Sodergren E."/>
            <person name="Song X.-Z."/>
            <person name="Song B.B."/>
            <person name="Summersgill H."/>
            <person name="Thelus R."/>
            <person name="Thornton R.D."/>
            <person name="Trejos Z.Y."/>
            <person name="Usmani K."/>
            <person name="Vattathil S."/>
            <person name="Villasana D."/>
            <person name="Walker D.L."/>
            <person name="Wang S."/>
            <person name="Wang K."/>
            <person name="White C.S."/>
            <person name="Williams A.C."/>
            <person name="Williamson J."/>
            <person name="Wilson K."/>
            <person name="Woghiren I.O."/>
            <person name="Woodworth J.R."/>
            <person name="Worley K.C."/>
            <person name="Wright R.A."/>
            <person name="Wu W."/>
            <person name="Young L."/>
            <person name="Zhang L."/>
            <person name="Zhang J."/>
            <person name="Zhu Y."/>
            <person name="Muzny D.M."/>
            <person name="Weinstock G."/>
            <person name="Gibbs R.A."/>
        </authorList>
    </citation>
    <scope>NUCLEOTIDE SEQUENCE [LARGE SCALE GENOMIC DNA]</scope>
    <source>
        <strain evidence="13">LSR1</strain>
    </source>
</reference>
<dbReference type="SUPFAM" id="SSF57667">
    <property type="entry name" value="beta-beta-alpha zinc fingers"/>
    <property type="match status" value="1"/>
</dbReference>
<keyword evidence="10" id="KW-0472">Membrane</keyword>
<evidence type="ECO:0000256" key="3">
    <source>
        <dbReference type="ARBA" id="ARBA00022771"/>
    </source>
</evidence>
<evidence type="ECO:0000256" key="9">
    <source>
        <dbReference type="PROSITE-ProRule" id="PRU00027"/>
    </source>
</evidence>
<dbReference type="Pfam" id="PF02892">
    <property type="entry name" value="zf-BED"/>
    <property type="match status" value="1"/>
</dbReference>
<keyword evidence="6" id="KW-0238">DNA-binding</keyword>
<feature type="transmembrane region" description="Helical" evidence="10">
    <location>
        <begin position="20"/>
        <end position="43"/>
    </location>
</feature>
<keyword evidence="10" id="KW-0812">Transmembrane</keyword>
<keyword evidence="2" id="KW-0479">Metal-binding</keyword>
<dbReference type="SUPFAM" id="SSF53098">
    <property type="entry name" value="Ribonuclease H-like"/>
    <property type="match status" value="1"/>
</dbReference>
<dbReference type="GO" id="GO:0046983">
    <property type="term" value="F:protein dimerization activity"/>
    <property type="evidence" value="ECO:0007669"/>
    <property type="project" value="InterPro"/>
</dbReference>
<dbReference type="GO" id="GO:0003677">
    <property type="term" value="F:DNA binding"/>
    <property type="evidence" value="ECO:0007669"/>
    <property type="project" value="UniProtKB-KW"/>
</dbReference>
<dbReference type="InterPro" id="IPR036236">
    <property type="entry name" value="Znf_C2H2_sf"/>
</dbReference>
<dbReference type="RefSeq" id="XP_029345598.1">
    <property type="nucleotide sequence ID" value="XM_029489738.1"/>
</dbReference>
<dbReference type="GeneID" id="107882172"/>
<dbReference type="PROSITE" id="PS50808">
    <property type="entry name" value="ZF_BED"/>
    <property type="match status" value="1"/>
</dbReference>
<evidence type="ECO:0000256" key="4">
    <source>
        <dbReference type="ARBA" id="ARBA00022833"/>
    </source>
</evidence>
<dbReference type="Proteomes" id="UP000007819">
    <property type="component" value="Chromosome A2"/>
</dbReference>
<dbReference type="EnsemblMetazoa" id="XM_029489738.1">
    <property type="protein sequence ID" value="XP_029345598.1"/>
    <property type="gene ID" value="LOC107882172"/>
</dbReference>
<dbReference type="GO" id="GO:0005634">
    <property type="term" value="C:nucleus"/>
    <property type="evidence" value="ECO:0007669"/>
    <property type="project" value="UniProtKB-SubCell"/>
</dbReference>
<evidence type="ECO:0000256" key="6">
    <source>
        <dbReference type="ARBA" id="ARBA00023125"/>
    </source>
</evidence>
<keyword evidence="7" id="KW-0804">Transcription</keyword>
<dbReference type="PANTHER" id="PTHR46481">
    <property type="entry name" value="ZINC FINGER BED DOMAIN-CONTAINING PROTEIN 4"/>
    <property type="match status" value="1"/>
</dbReference>
<accession>A0A8R2NQG2</accession>
<evidence type="ECO:0000256" key="2">
    <source>
        <dbReference type="ARBA" id="ARBA00022723"/>
    </source>
</evidence>
<sequence length="681" mass="79426">MNTYLVVFGTFWCTLINNWYQSYLLVNLNLILIIIIYLFYILIEPLLKTKKLSLIWEYFEESTCDLSRVICKQCKQKVYKGLGKKMTTSSMRKHLESKHKPLYKEMLKSEESKKGQKHLNVKSATCDIKTKSHQLSIYESMTKTECWDINDKKSKVIHKAIGEMICVDNEPYNLVERTGFKKLMEIVKPQYKVPGRKYFTDNIIPEMYVELKLKIMDMLKQVHTVSLTSDIWTCSHNNESFLSFTCHWISNDMIQHHCVLNVRHFPGRHTGLAIKDTLERLLQEWDLEKKIHLLVRDNGANMKKGVDDASLCSSGCFLHTIHLLVTESIKSQKSVQDLMIRARKVSTHFHHSSSATDKLKSIQIKLGTHPKKLIQDICTRWNSSFYMLERLLQLKTAILVYISDVESTLPTFNPNDWLLMESLIHLLKPFEELTKRISSNKSIISEVIPAIMILDTFLNRPNTSHFGVGTTKDIMLTRLSKRFEKVIKDDNLIIATFLDPRFKLLFFKPENKQIMKIIIFKIISKFNNLNSNIEHEPTSTYISAVENLNAGNRESLWDFYKEIATTSNIDQTEEPMSLKYTDVDDYHSFNKDLVVEFEKYCNMKCVSIDEDPLSWWKINFESFPLIGNKLLLQKYLSAPASSVYSERSFSEAGLVYEAKRNRLQPQNAEQLLFIHHNINKF</sequence>
<dbReference type="InterPro" id="IPR012337">
    <property type="entry name" value="RNaseH-like_sf"/>
</dbReference>
<proteinExistence type="predicted"/>
<keyword evidence="13" id="KW-1185">Reference proteome</keyword>
<keyword evidence="4" id="KW-0862">Zinc</keyword>
<dbReference type="OrthoDB" id="6610699at2759"/>
<dbReference type="Pfam" id="PF05699">
    <property type="entry name" value="Dimer_Tnp_hAT"/>
    <property type="match status" value="1"/>
</dbReference>
<feature type="domain" description="BED-type" evidence="11">
    <location>
        <begin position="50"/>
        <end position="106"/>
    </location>
</feature>
<keyword evidence="3 9" id="KW-0863">Zinc-finger</keyword>
<dbReference type="SMART" id="SM00614">
    <property type="entry name" value="ZnF_BED"/>
    <property type="match status" value="1"/>
</dbReference>
<comment type="subcellular location">
    <subcellularLocation>
        <location evidence="1">Nucleus</location>
    </subcellularLocation>
</comment>
<evidence type="ECO:0000256" key="1">
    <source>
        <dbReference type="ARBA" id="ARBA00004123"/>
    </source>
</evidence>
<dbReference type="InterPro" id="IPR052035">
    <property type="entry name" value="ZnF_BED_domain_contain"/>
</dbReference>
<dbReference type="SUPFAM" id="SSF140996">
    <property type="entry name" value="Hermes dimerisation domain"/>
    <property type="match status" value="1"/>
</dbReference>
<protein>
    <recommendedName>
        <fullName evidence="11">BED-type domain-containing protein</fullName>
    </recommendedName>
</protein>
<keyword evidence="8" id="KW-0539">Nucleus</keyword>
<evidence type="ECO:0000256" key="5">
    <source>
        <dbReference type="ARBA" id="ARBA00023015"/>
    </source>
</evidence>
<evidence type="ECO:0000259" key="11">
    <source>
        <dbReference type="PROSITE" id="PS50808"/>
    </source>
</evidence>
<keyword evidence="10" id="KW-1133">Transmembrane helix</keyword>
<dbReference type="AlphaFoldDB" id="A0A8R2NQG2"/>
<dbReference type="PANTHER" id="PTHR46481:SF10">
    <property type="entry name" value="ZINC FINGER BED DOMAIN-CONTAINING PROTEIN 39"/>
    <property type="match status" value="1"/>
</dbReference>
<keyword evidence="5" id="KW-0805">Transcription regulation</keyword>
<evidence type="ECO:0000256" key="10">
    <source>
        <dbReference type="SAM" id="Phobius"/>
    </source>
</evidence>
<dbReference type="InterPro" id="IPR008906">
    <property type="entry name" value="HATC_C_dom"/>
</dbReference>
<evidence type="ECO:0000256" key="7">
    <source>
        <dbReference type="ARBA" id="ARBA00023163"/>
    </source>
</evidence>
<evidence type="ECO:0000313" key="13">
    <source>
        <dbReference type="Proteomes" id="UP000007819"/>
    </source>
</evidence>
<evidence type="ECO:0000313" key="12">
    <source>
        <dbReference type="EnsemblMetazoa" id="XP_029345598.1"/>
    </source>
</evidence>
<reference evidence="12" key="2">
    <citation type="submission" date="2022-06" db="UniProtKB">
        <authorList>
            <consortium name="EnsemblMetazoa"/>
        </authorList>
    </citation>
    <scope>IDENTIFICATION</scope>
</reference>
<dbReference type="GO" id="GO:0008270">
    <property type="term" value="F:zinc ion binding"/>
    <property type="evidence" value="ECO:0007669"/>
    <property type="project" value="UniProtKB-KW"/>
</dbReference>
<dbReference type="InterPro" id="IPR003656">
    <property type="entry name" value="Znf_BED"/>
</dbReference>
<evidence type="ECO:0000256" key="8">
    <source>
        <dbReference type="ARBA" id="ARBA00023242"/>
    </source>
</evidence>
<organism evidence="12 13">
    <name type="scientific">Acyrthosiphon pisum</name>
    <name type="common">Pea aphid</name>
    <dbReference type="NCBI Taxonomy" id="7029"/>
    <lineage>
        <taxon>Eukaryota</taxon>
        <taxon>Metazoa</taxon>
        <taxon>Ecdysozoa</taxon>
        <taxon>Arthropoda</taxon>
        <taxon>Hexapoda</taxon>
        <taxon>Insecta</taxon>
        <taxon>Pterygota</taxon>
        <taxon>Neoptera</taxon>
        <taxon>Paraneoptera</taxon>
        <taxon>Hemiptera</taxon>
        <taxon>Sternorrhyncha</taxon>
        <taxon>Aphidomorpha</taxon>
        <taxon>Aphidoidea</taxon>
        <taxon>Aphididae</taxon>
        <taxon>Macrosiphini</taxon>
        <taxon>Acyrthosiphon</taxon>
    </lineage>
</organism>